<proteinExistence type="predicted"/>
<protein>
    <recommendedName>
        <fullName evidence="3">Dot/Icm T4SS effector</fullName>
    </recommendedName>
</protein>
<evidence type="ECO:0008006" key="3">
    <source>
        <dbReference type="Google" id="ProtNLM"/>
    </source>
</evidence>
<dbReference type="AlphaFoldDB" id="A0A364LK14"/>
<evidence type="ECO:0000313" key="2">
    <source>
        <dbReference type="Proteomes" id="UP000249458"/>
    </source>
</evidence>
<accession>A0A364LK14</accession>
<organism evidence="1 2">
    <name type="scientific">Legionella quinlivanii</name>
    <dbReference type="NCBI Taxonomy" id="45073"/>
    <lineage>
        <taxon>Bacteria</taxon>
        <taxon>Pseudomonadati</taxon>
        <taxon>Pseudomonadota</taxon>
        <taxon>Gammaproteobacteria</taxon>
        <taxon>Legionellales</taxon>
        <taxon>Legionellaceae</taxon>
        <taxon>Legionella</taxon>
    </lineage>
</organism>
<gene>
    <name evidence="1" type="ORF">B1207_05760</name>
</gene>
<reference evidence="1 2" key="1">
    <citation type="submission" date="2017-02" db="EMBL/GenBank/DDBJ databases">
        <title>Legionella quilivanii strain from human: case report and whole genome sequencing analysis.</title>
        <authorList>
            <person name="Lalancette C."/>
            <person name="Leduc J.-M."/>
            <person name="Levesque S."/>
            <person name="Fournier E."/>
            <person name="Saoud J."/>
            <person name="Faucher S.P."/>
            <person name="Bernard K."/>
            <person name="Martineau C."/>
            <person name="Longtin J."/>
        </authorList>
    </citation>
    <scope>NUCLEOTIDE SEQUENCE [LARGE SCALE GENOMIC DNA]</scope>
    <source>
        <strain evidence="1 2">ID143958</strain>
    </source>
</reference>
<name>A0A364LK14_9GAMM</name>
<dbReference type="RefSeq" id="WP_112219049.1">
    <property type="nucleotide sequence ID" value="NZ_MVJN01000004.1"/>
</dbReference>
<comment type="caution">
    <text evidence="1">The sequence shown here is derived from an EMBL/GenBank/DDBJ whole genome shotgun (WGS) entry which is preliminary data.</text>
</comment>
<evidence type="ECO:0000313" key="1">
    <source>
        <dbReference type="EMBL" id="RAP36938.1"/>
    </source>
</evidence>
<sequence>MTKKVALVDIDGCLIQDGKLNLALAEKLKAYDEVILFTQRSKYIQTIQANIWRGGDPVTENDILVTPDAVDKLSALLGKQVKVSTSVDRFFNSPLSYYETELKPFEQNLKKALIEQGEDLNLAPFREVVTQEEAVLRQLLAQPPEVNAADFYPKGKVEQFVTLTGALPTILKTDEEIEVDFFDDHPDNLQEIIDHPHLPIKPNCFVVANHHVSTLSSFNKHQSNNTSRTEAVIRGEFSDIINNLQSYKQARADEWKKSGSEYGSNWARIFKHEVGSARNKISAVDKAIQILSGVEGVEVSAGELKALKDGRVKEYLGDKISLIESYINEQQNANTRGLSQ</sequence>
<dbReference type="EMBL" id="MVJN01000004">
    <property type="protein sequence ID" value="RAP36938.1"/>
    <property type="molecule type" value="Genomic_DNA"/>
</dbReference>
<dbReference type="Proteomes" id="UP000249458">
    <property type="component" value="Unassembled WGS sequence"/>
</dbReference>